<dbReference type="AlphaFoldDB" id="A0A0S2JYS0"/>
<feature type="transmembrane region" description="Helical" evidence="6">
    <location>
        <begin position="12"/>
        <end position="36"/>
    </location>
</feature>
<feature type="transmembrane region" description="Helical" evidence="6">
    <location>
        <begin position="227"/>
        <end position="246"/>
    </location>
</feature>
<dbReference type="Proteomes" id="UP000061457">
    <property type="component" value="Chromosome I"/>
</dbReference>
<evidence type="ECO:0000256" key="3">
    <source>
        <dbReference type="ARBA" id="ARBA00022692"/>
    </source>
</evidence>
<feature type="transmembrane region" description="Helical" evidence="6">
    <location>
        <begin position="88"/>
        <end position="107"/>
    </location>
</feature>
<feature type="transmembrane region" description="Helical" evidence="6">
    <location>
        <begin position="436"/>
        <end position="457"/>
    </location>
</feature>
<keyword evidence="5 6" id="KW-0472">Membrane</keyword>
<name>A0A0S2JYS0_9GAMM</name>
<keyword evidence="2" id="KW-1003">Cell membrane</keyword>
<feature type="transmembrane region" description="Helical" evidence="6">
    <location>
        <begin position="157"/>
        <end position="179"/>
    </location>
</feature>
<dbReference type="PANTHER" id="PTHR30250:SF26">
    <property type="entry name" value="PSMA PROTEIN"/>
    <property type="match status" value="1"/>
</dbReference>
<sequence>MKKNERKLGVVLTYANIFLNTAVVLLFTPILINYLGNSGFGLYSLALTILTYIALLDFGFGNSIIVFTSKYRASKESERQKSLYASILVAYIALSVFASFALYVFYINIESNFSSGMSENEIELFKIIFIIISFNIIFSIPLNLYKSILTAYERFGFIKLASLTRTLLTPLLLCISIAFNIDVVGIVLIISVVNFLVLFSHFLYYYSHIQFSFSIFDFKLNELKKSVRYSFFIFLALIVDQVNWNFGQFLLGAYVGSESVAIYAVAILINMTFLLLSSAVSNVLLPKITKMVELGACNDELTGEMIKVGRLQAYIIFSVLFGFLLLGKDFIYLWAGRDYTDAYYLTLMLMLPLCIPLVQNLGLSILQARNKFAFRAISSFFVSVLTVCFSILLTKKFSYWGLASAISIAFFVLNGLVMNIYYHFFGIKVASFWYEIFKIIGVIAISCVPVFIIKSYFQVESLFHFILLIIIMILIILVFSYKFAFNIYEKKLFLKGINLLKPHLS</sequence>
<feature type="transmembrane region" description="Helical" evidence="6">
    <location>
        <begin position="185"/>
        <end position="206"/>
    </location>
</feature>
<dbReference type="KEGG" id="pphe:PP2015_421"/>
<dbReference type="PATRIC" id="fig|161398.10.peg.431"/>
<organism evidence="7 8">
    <name type="scientific">Pseudoalteromonas phenolica</name>
    <dbReference type="NCBI Taxonomy" id="161398"/>
    <lineage>
        <taxon>Bacteria</taxon>
        <taxon>Pseudomonadati</taxon>
        <taxon>Pseudomonadota</taxon>
        <taxon>Gammaproteobacteria</taxon>
        <taxon>Alteromonadales</taxon>
        <taxon>Pseudoalteromonadaceae</taxon>
        <taxon>Pseudoalteromonas</taxon>
    </lineage>
</organism>
<gene>
    <name evidence="7" type="ORF">PP2015_421</name>
</gene>
<dbReference type="STRING" id="161398.PP2015_421"/>
<evidence type="ECO:0000256" key="6">
    <source>
        <dbReference type="SAM" id="Phobius"/>
    </source>
</evidence>
<feature type="transmembrane region" description="Helical" evidence="6">
    <location>
        <begin position="372"/>
        <end position="393"/>
    </location>
</feature>
<evidence type="ECO:0000313" key="7">
    <source>
        <dbReference type="EMBL" id="ALO40946.1"/>
    </source>
</evidence>
<feature type="transmembrane region" description="Helical" evidence="6">
    <location>
        <begin position="342"/>
        <end position="365"/>
    </location>
</feature>
<feature type="transmembrane region" description="Helical" evidence="6">
    <location>
        <begin position="314"/>
        <end position="336"/>
    </location>
</feature>
<reference evidence="8" key="1">
    <citation type="submission" date="2015-11" db="EMBL/GenBank/DDBJ databases">
        <authorList>
            <person name="Kim K.M."/>
        </authorList>
    </citation>
    <scope>NUCLEOTIDE SEQUENCE [LARGE SCALE GENOMIC DNA]</scope>
    <source>
        <strain evidence="8">KCTC 12086</strain>
    </source>
</reference>
<keyword evidence="4 6" id="KW-1133">Transmembrane helix</keyword>
<dbReference type="EMBL" id="CP013187">
    <property type="protein sequence ID" value="ALO40946.1"/>
    <property type="molecule type" value="Genomic_DNA"/>
</dbReference>
<dbReference type="RefSeq" id="WP_058028714.1">
    <property type="nucleotide sequence ID" value="NZ_CP013187.1"/>
</dbReference>
<dbReference type="GO" id="GO:0005886">
    <property type="term" value="C:plasma membrane"/>
    <property type="evidence" value="ECO:0007669"/>
    <property type="project" value="UniProtKB-SubCell"/>
</dbReference>
<keyword evidence="8" id="KW-1185">Reference proteome</keyword>
<dbReference type="PANTHER" id="PTHR30250">
    <property type="entry name" value="PST FAMILY PREDICTED COLANIC ACID TRANSPORTER"/>
    <property type="match status" value="1"/>
</dbReference>
<dbReference type="InterPro" id="IPR050833">
    <property type="entry name" value="Poly_Biosynth_Transport"/>
</dbReference>
<dbReference type="Pfam" id="PF01943">
    <property type="entry name" value="Polysacc_synt"/>
    <property type="match status" value="1"/>
</dbReference>
<feature type="transmembrane region" description="Helical" evidence="6">
    <location>
        <begin position="127"/>
        <end position="145"/>
    </location>
</feature>
<feature type="transmembrane region" description="Helical" evidence="6">
    <location>
        <begin position="463"/>
        <end position="485"/>
    </location>
</feature>
<comment type="subcellular location">
    <subcellularLocation>
        <location evidence="1">Cell membrane</location>
        <topology evidence="1">Multi-pass membrane protein</topology>
    </subcellularLocation>
</comment>
<protein>
    <submittedName>
        <fullName evidence="7">Virulence factor MviN family protein</fullName>
    </submittedName>
</protein>
<proteinExistence type="predicted"/>
<evidence type="ECO:0000256" key="1">
    <source>
        <dbReference type="ARBA" id="ARBA00004651"/>
    </source>
</evidence>
<evidence type="ECO:0000313" key="8">
    <source>
        <dbReference type="Proteomes" id="UP000061457"/>
    </source>
</evidence>
<feature type="transmembrane region" description="Helical" evidence="6">
    <location>
        <begin position="261"/>
        <end position="285"/>
    </location>
</feature>
<keyword evidence="3 6" id="KW-0812">Transmembrane</keyword>
<evidence type="ECO:0000256" key="5">
    <source>
        <dbReference type="ARBA" id="ARBA00023136"/>
    </source>
</evidence>
<feature type="transmembrane region" description="Helical" evidence="6">
    <location>
        <begin position="42"/>
        <end position="67"/>
    </location>
</feature>
<feature type="transmembrane region" description="Helical" evidence="6">
    <location>
        <begin position="399"/>
        <end position="424"/>
    </location>
</feature>
<accession>A0A0S2JYS0</accession>
<dbReference type="InterPro" id="IPR002797">
    <property type="entry name" value="Polysacc_synth"/>
</dbReference>
<dbReference type="OrthoDB" id="9800897at2"/>
<evidence type="ECO:0000256" key="2">
    <source>
        <dbReference type="ARBA" id="ARBA00022475"/>
    </source>
</evidence>
<evidence type="ECO:0000256" key="4">
    <source>
        <dbReference type="ARBA" id="ARBA00022989"/>
    </source>
</evidence>